<protein>
    <submittedName>
        <fullName evidence="4">J domain-containing protein</fullName>
    </submittedName>
</protein>
<dbReference type="GO" id="GO:0031072">
    <property type="term" value="F:heat shock protein binding"/>
    <property type="evidence" value="ECO:0007669"/>
    <property type="project" value="TreeGrafter"/>
</dbReference>
<dbReference type="PANTHER" id="PTHR44144:SF1">
    <property type="entry name" value="DNAJ HOMOLOG SUBFAMILY C MEMBER 9"/>
    <property type="match status" value="1"/>
</dbReference>
<sequence>EALSEWGHGVRRNFLRQKDLRKEMSSTFANDAKRLFGTNNLYEILQLPSRRTPRNKLPQDEIKKAFFKQSLRFHPDRCVEESSKKEATEKFQILSRAYSILGDEEKRKVYDETGIMDDAEFCNDDVNWEERWRAMFKKVTKEDIQSFVEQYKESGEERKAIKESYVKNKGDVGKIMMDVIGLTYEDEDRVRGIIDEMIEKGELKASKRYVAEPAARREKRRKAGEKEAKEAEEALREIAAKENTGDLRAMIMKRQLDRESFFDELAAKYAKPTAAKRKKKAGK</sequence>
<reference evidence="4" key="1">
    <citation type="submission" date="2022-11" db="UniProtKB">
        <authorList>
            <consortium name="WormBaseParasite"/>
        </authorList>
    </citation>
    <scope>IDENTIFICATION</scope>
</reference>
<dbReference type="PROSITE" id="PS00636">
    <property type="entry name" value="DNAJ_1"/>
    <property type="match status" value="1"/>
</dbReference>
<dbReference type="GO" id="GO:0005737">
    <property type="term" value="C:cytoplasm"/>
    <property type="evidence" value="ECO:0007669"/>
    <property type="project" value="TreeGrafter"/>
</dbReference>
<dbReference type="InterPro" id="IPR052594">
    <property type="entry name" value="J_domain-containing_protein"/>
</dbReference>
<dbReference type="WBParaSite" id="PgR231_g001_t01">
    <property type="protein sequence ID" value="PgR231_g001_t01"/>
    <property type="gene ID" value="PgR231_g001"/>
</dbReference>
<keyword evidence="3" id="KW-1185">Reference proteome</keyword>
<dbReference type="Pfam" id="PF23302">
    <property type="entry name" value="HTH_DNAJC9"/>
    <property type="match status" value="1"/>
</dbReference>
<accession>A0A915CIE5</accession>
<dbReference type="SUPFAM" id="SSF46565">
    <property type="entry name" value="Chaperone J-domain"/>
    <property type="match status" value="1"/>
</dbReference>
<name>A0A915CIE5_PARUN</name>
<dbReference type="Proteomes" id="UP000887569">
    <property type="component" value="Unplaced"/>
</dbReference>
<dbReference type="InterPro" id="IPR036869">
    <property type="entry name" value="J_dom_sf"/>
</dbReference>
<evidence type="ECO:0000259" key="2">
    <source>
        <dbReference type="PROSITE" id="PS50076"/>
    </source>
</evidence>
<dbReference type="AlphaFoldDB" id="A0A915CIE5"/>
<dbReference type="SMART" id="SM00271">
    <property type="entry name" value="DnaJ"/>
    <property type="match status" value="1"/>
</dbReference>
<dbReference type="InterPro" id="IPR001623">
    <property type="entry name" value="DnaJ_domain"/>
</dbReference>
<evidence type="ECO:0000313" key="4">
    <source>
        <dbReference type="WBParaSite" id="PgR231_g001_t01"/>
    </source>
</evidence>
<dbReference type="PRINTS" id="PR00625">
    <property type="entry name" value="JDOMAIN"/>
</dbReference>
<dbReference type="PROSITE" id="PS50076">
    <property type="entry name" value="DNAJ_2"/>
    <property type="match status" value="1"/>
</dbReference>
<dbReference type="PANTHER" id="PTHR44144">
    <property type="entry name" value="DNAJ HOMOLOG SUBFAMILY C MEMBER 9"/>
    <property type="match status" value="1"/>
</dbReference>
<dbReference type="InterPro" id="IPR056453">
    <property type="entry name" value="HTH_DNAJC9"/>
</dbReference>
<evidence type="ECO:0000256" key="1">
    <source>
        <dbReference type="SAM" id="Coils"/>
    </source>
</evidence>
<dbReference type="Pfam" id="PF00226">
    <property type="entry name" value="DnaJ"/>
    <property type="match status" value="1"/>
</dbReference>
<dbReference type="Gene3D" id="1.10.287.110">
    <property type="entry name" value="DnaJ domain"/>
    <property type="match status" value="1"/>
</dbReference>
<feature type="coiled-coil region" evidence="1">
    <location>
        <begin position="214"/>
        <end position="244"/>
    </location>
</feature>
<dbReference type="InterPro" id="IPR018253">
    <property type="entry name" value="DnaJ_domain_CS"/>
</dbReference>
<proteinExistence type="predicted"/>
<evidence type="ECO:0000313" key="3">
    <source>
        <dbReference type="Proteomes" id="UP000887569"/>
    </source>
</evidence>
<feature type="domain" description="J" evidence="2">
    <location>
        <begin position="40"/>
        <end position="114"/>
    </location>
</feature>
<dbReference type="GO" id="GO:0005634">
    <property type="term" value="C:nucleus"/>
    <property type="evidence" value="ECO:0007669"/>
    <property type="project" value="TreeGrafter"/>
</dbReference>
<dbReference type="CDD" id="cd06257">
    <property type="entry name" value="DnaJ"/>
    <property type="match status" value="1"/>
</dbReference>
<organism evidence="3 4">
    <name type="scientific">Parascaris univalens</name>
    <name type="common">Nematode worm</name>
    <dbReference type="NCBI Taxonomy" id="6257"/>
    <lineage>
        <taxon>Eukaryota</taxon>
        <taxon>Metazoa</taxon>
        <taxon>Ecdysozoa</taxon>
        <taxon>Nematoda</taxon>
        <taxon>Chromadorea</taxon>
        <taxon>Rhabditida</taxon>
        <taxon>Spirurina</taxon>
        <taxon>Ascaridomorpha</taxon>
        <taxon>Ascaridoidea</taxon>
        <taxon>Ascarididae</taxon>
        <taxon>Parascaris</taxon>
    </lineage>
</organism>
<keyword evidence="1" id="KW-0175">Coiled coil</keyword>